<reference evidence="1" key="2">
    <citation type="journal article" date="2015" name="Fish Shellfish Immunol.">
        <title>Early steps in the European eel (Anguilla anguilla)-Vibrio vulnificus interaction in the gills: Role of the RtxA13 toxin.</title>
        <authorList>
            <person name="Callol A."/>
            <person name="Pajuelo D."/>
            <person name="Ebbesson L."/>
            <person name="Teles M."/>
            <person name="MacKenzie S."/>
            <person name="Amaro C."/>
        </authorList>
    </citation>
    <scope>NUCLEOTIDE SEQUENCE</scope>
</reference>
<dbReference type="EMBL" id="GBXM01058335">
    <property type="protein sequence ID" value="JAH50242.1"/>
    <property type="molecule type" value="Transcribed_RNA"/>
</dbReference>
<dbReference type="AlphaFoldDB" id="A0A0E9TA07"/>
<protein>
    <submittedName>
        <fullName evidence="1">Uncharacterized protein</fullName>
    </submittedName>
</protein>
<proteinExistence type="predicted"/>
<name>A0A0E9TA07_ANGAN</name>
<evidence type="ECO:0000313" key="1">
    <source>
        <dbReference type="EMBL" id="JAH50242.1"/>
    </source>
</evidence>
<sequence>MRRTSRLCISRTDTKTSWICVSFNLNLTPWSILKVAPD</sequence>
<accession>A0A0E9TA07</accession>
<reference evidence="1" key="1">
    <citation type="submission" date="2014-11" db="EMBL/GenBank/DDBJ databases">
        <authorList>
            <person name="Amaro Gonzalez C."/>
        </authorList>
    </citation>
    <scope>NUCLEOTIDE SEQUENCE</scope>
</reference>
<organism evidence="1">
    <name type="scientific">Anguilla anguilla</name>
    <name type="common">European freshwater eel</name>
    <name type="synonym">Muraena anguilla</name>
    <dbReference type="NCBI Taxonomy" id="7936"/>
    <lineage>
        <taxon>Eukaryota</taxon>
        <taxon>Metazoa</taxon>
        <taxon>Chordata</taxon>
        <taxon>Craniata</taxon>
        <taxon>Vertebrata</taxon>
        <taxon>Euteleostomi</taxon>
        <taxon>Actinopterygii</taxon>
        <taxon>Neopterygii</taxon>
        <taxon>Teleostei</taxon>
        <taxon>Anguilliformes</taxon>
        <taxon>Anguillidae</taxon>
        <taxon>Anguilla</taxon>
    </lineage>
</organism>